<dbReference type="GO" id="GO:1903457">
    <property type="term" value="P:lactate catabolic process"/>
    <property type="evidence" value="ECO:0007669"/>
    <property type="project" value="TreeGrafter"/>
</dbReference>
<dbReference type="RefSeq" id="WP_072316967.1">
    <property type="nucleotide sequence ID" value="NZ_FPJE01000008.1"/>
</dbReference>
<dbReference type="InterPro" id="IPR009051">
    <property type="entry name" value="Helical_ferredxn"/>
</dbReference>
<evidence type="ECO:0000256" key="7">
    <source>
        <dbReference type="ARBA" id="ARBA00023014"/>
    </source>
</evidence>
<dbReference type="OrthoDB" id="9767256at2"/>
<protein>
    <submittedName>
        <fullName evidence="10">Fe-S oxidoreductase</fullName>
    </submittedName>
</protein>
<dbReference type="STRING" id="1150368.SAMN02927921_01730"/>
<dbReference type="GO" id="GO:0051536">
    <property type="term" value="F:iron-sulfur cluster binding"/>
    <property type="evidence" value="ECO:0007669"/>
    <property type="project" value="UniProtKB-KW"/>
</dbReference>
<feature type="domain" description="FAD-binding PCMH-type" evidence="9">
    <location>
        <begin position="30"/>
        <end position="269"/>
    </location>
</feature>
<dbReference type="InterPro" id="IPR017896">
    <property type="entry name" value="4Fe4S_Fe-S-bd"/>
</dbReference>
<accession>A0A1K1PEA6</accession>
<keyword evidence="4" id="KW-0274">FAD</keyword>
<dbReference type="InterPro" id="IPR016171">
    <property type="entry name" value="Vanillyl_alc_oxidase_C-sub2"/>
</dbReference>
<dbReference type="Gene3D" id="3.30.70.2740">
    <property type="match status" value="1"/>
</dbReference>
<dbReference type="Gene3D" id="1.10.1060.10">
    <property type="entry name" value="Alpha-helical ferredoxin"/>
    <property type="match status" value="1"/>
</dbReference>
<dbReference type="InterPro" id="IPR016166">
    <property type="entry name" value="FAD-bd_PCMH"/>
</dbReference>
<dbReference type="GO" id="GO:0071949">
    <property type="term" value="F:FAD binding"/>
    <property type="evidence" value="ECO:0007669"/>
    <property type="project" value="InterPro"/>
</dbReference>
<evidence type="ECO:0000256" key="1">
    <source>
        <dbReference type="ARBA" id="ARBA00001974"/>
    </source>
</evidence>
<dbReference type="InterPro" id="IPR036318">
    <property type="entry name" value="FAD-bd_PCMH-like_sf"/>
</dbReference>
<evidence type="ECO:0000256" key="6">
    <source>
        <dbReference type="ARBA" id="ARBA00023004"/>
    </source>
</evidence>
<dbReference type="InterPro" id="IPR006094">
    <property type="entry name" value="Oxid_FAD_bind_N"/>
</dbReference>
<dbReference type="SUPFAM" id="SSF46548">
    <property type="entry name" value="alpha-helical ferredoxin"/>
    <property type="match status" value="1"/>
</dbReference>
<dbReference type="Pfam" id="PF01565">
    <property type="entry name" value="FAD_binding_4"/>
    <property type="match status" value="1"/>
</dbReference>
<keyword evidence="11" id="KW-1185">Reference proteome</keyword>
<evidence type="ECO:0000256" key="5">
    <source>
        <dbReference type="ARBA" id="ARBA00023002"/>
    </source>
</evidence>
<keyword evidence="2" id="KW-0285">Flavoprotein</keyword>
<evidence type="ECO:0000313" key="11">
    <source>
        <dbReference type="Proteomes" id="UP000182248"/>
    </source>
</evidence>
<dbReference type="EMBL" id="FPJE01000008">
    <property type="protein sequence ID" value="SFW46146.1"/>
    <property type="molecule type" value="Genomic_DNA"/>
</dbReference>
<organism evidence="10 11">
    <name type="scientific">Sinomicrobium oceani</name>
    <dbReference type="NCBI Taxonomy" id="1150368"/>
    <lineage>
        <taxon>Bacteria</taxon>
        <taxon>Pseudomonadati</taxon>
        <taxon>Bacteroidota</taxon>
        <taxon>Flavobacteriia</taxon>
        <taxon>Flavobacteriales</taxon>
        <taxon>Flavobacteriaceae</taxon>
        <taxon>Sinomicrobium</taxon>
    </lineage>
</organism>
<dbReference type="Pfam" id="PF02913">
    <property type="entry name" value="FAD-oxidase_C"/>
    <property type="match status" value="1"/>
</dbReference>
<keyword evidence="6" id="KW-0408">Iron</keyword>
<name>A0A1K1PEA6_9FLAO</name>
<dbReference type="InterPro" id="IPR016164">
    <property type="entry name" value="FAD-linked_Oxase-like_C"/>
</dbReference>
<evidence type="ECO:0000259" key="8">
    <source>
        <dbReference type="PROSITE" id="PS51379"/>
    </source>
</evidence>
<feature type="domain" description="4Fe-4S ferredoxin-type" evidence="8">
    <location>
        <begin position="612"/>
        <end position="643"/>
    </location>
</feature>
<evidence type="ECO:0000259" key="9">
    <source>
        <dbReference type="PROSITE" id="PS51387"/>
    </source>
</evidence>
<dbReference type="PROSITE" id="PS00198">
    <property type="entry name" value="4FE4S_FER_1"/>
    <property type="match status" value="1"/>
</dbReference>
<dbReference type="SUPFAM" id="SSF56176">
    <property type="entry name" value="FAD-binding/transporter-associated domain-like"/>
    <property type="match status" value="1"/>
</dbReference>
<dbReference type="PANTHER" id="PTHR11748:SF119">
    <property type="entry name" value="D-2-HYDROXYGLUTARATE DEHYDROGENASE"/>
    <property type="match status" value="1"/>
</dbReference>
<dbReference type="AlphaFoldDB" id="A0A1K1PEA6"/>
<evidence type="ECO:0000256" key="4">
    <source>
        <dbReference type="ARBA" id="ARBA00022827"/>
    </source>
</evidence>
<gene>
    <name evidence="10" type="ORF">SAMN02927921_01730</name>
</gene>
<dbReference type="InterPro" id="IPR016169">
    <property type="entry name" value="FAD-bd_PCMH_sub2"/>
</dbReference>
<sequence length="972" mass="108585">MLKSDDLKLEGKIIFDDLYRNIYATDASVYRKLPLAVAYPRTKEDIKKLIAYAGKEGVSLIPRTAGTSLAGQCVGEGIVMDVSRYFTRIIQVNKEEKTVDVEPGVIRDELNTHLHLYDLFFGPNTSTSNRCMIGGMVGNNSSGTTSIQYGVTRDKVLEMEAILSDGSEVVFKSLNAEELQLKLQQDDLEGKIYRELCDMLEPEDIRQQIREAYPKPVIHRRNNGYALDEIIRLKPFEPEGENLNLCKLICGSEGTLAFITRIKLRLEDLPPKHSVMIAAHFESIAECLRAVVPVMEHDLFTCEMMDKVILDCTRNNKGQAANRFFIEGDPMAILMLELRSDDEEMLEERKNSLVSVLLRSGLGYAYPVLYGDDIQKALELRKAGLGLLGNIVGDKKAVACIEDTAVALEDLASYIGEFSALMKKYDQRAVYYAHAGAGELHLRPILNLKSSEDVAMFRQITTDVAHLVKKYNGSLSGEHGDGMVRSEFIRLMLGEDNYRLLVKVKSLFDPEGIFNPGKIVNPAPMDTSLRYEKDRKEPEINTFLDFSDTEGILRATEQCNGSGDCRKTHWSAGAMCPSYHATKDEKDTTRARANTLREFLTQSPKENRFDHGEIKEVLDLCLSCKACSSECPSNVDMATLKAESLYQYQKANGTSIRDKAFAYTTKLNSITAVFPWLINGVYRNVLTSGMLKRIVGIAPERSFPPLKPFKKKTAGNGTASSVKTHAPVILFIDEFTRYLDGNVGKDAVELLEGLGYTVTLFKGESGRTFISRGFLEQAAEIADKNIKDLKGMVTEESVLVGLEPSAVLSFRDEYIKMAKDKEAARLLAKRTLLIEEFLAREIQKGHISASQFTSEARQVKIHNHCHQKALSDQKVTFDVLNLPENYKVTIINSGCCGMAGSFGYEKEHYKVSMKVGELRLFPAVRRSEEGTVIAANGTSCRHQILDGTGIRAKHPVTVLREALRMEREYLVG</sequence>
<dbReference type="GO" id="GO:0046872">
    <property type="term" value="F:metal ion binding"/>
    <property type="evidence" value="ECO:0007669"/>
    <property type="project" value="UniProtKB-KW"/>
</dbReference>
<dbReference type="Gene3D" id="3.30.465.10">
    <property type="match status" value="1"/>
</dbReference>
<evidence type="ECO:0000256" key="2">
    <source>
        <dbReference type="ARBA" id="ARBA00022630"/>
    </source>
</evidence>
<keyword evidence="3" id="KW-0479">Metal-binding</keyword>
<dbReference type="SUPFAM" id="SSF55103">
    <property type="entry name" value="FAD-linked oxidases, C-terminal domain"/>
    <property type="match status" value="1"/>
</dbReference>
<keyword evidence="5" id="KW-0560">Oxidoreductase</keyword>
<dbReference type="GO" id="GO:0008720">
    <property type="term" value="F:D-lactate dehydrogenase (NAD+) activity"/>
    <property type="evidence" value="ECO:0007669"/>
    <property type="project" value="TreeGrafter"/>
</dbReference>
<dbReference type="Pfam" id="PF13534">
    <property type="entry name" value="Fer4_17"/>
    <property type="match status" value="1"/>
</dbReference>
<dbReference type="PROSITE" id="PS51387">
    <property type="entry name" value="FAD_PCMH"/>
    <property type="match status" value="1"/>
</dbReference>
<dbReference type="Proteomes" id="UP000182248">
    <property type="component" value="Unassembled WGS sequence"/>
</dbReference>
<dbReference type="Gene3D" id="1.10.45.10">
    <property type="entry name" value="Vanillyl-alcohol Oxidase, Chain A, domain 4"/>
    <property type="match status" value="1"/>
</dbReference>
<dbReference type="InterPro" id="IPR004113">
    <property type="entry name" value="FAD-bd_oxidored_4_C"/>
</dbReference>
<keyword evidence="7" id="KW-0411">Iron-sulfur</keyword>
<dbReference type="InterPro" id="IPR017900">
    <property type="entry name" value="4Fe4S_Fe_S_CS"/>
</dbReference>
<comment type="cofactor">
    <cofactor evidence="1">
        <name>FAD</name>
        <dbReference type="ChEBI" id="CHEBI:57692"/>
    </cofactor>
</comment>
<dbReference type="PANTHER" id="PTHR11748">
    <property type="entry name" value="D-LACTATE DEHYDROGENASE"/>
    <property type="match status" value="1"/>
</dbReference>
<dbReference type="GO" id="GO:0004458">
    <property type="term" value="F:D-lactate dehydrogenase (cytochrome) activity"/>
    <property type="evidence" value="ECO:0007669"/>
    <property type="project" value="TreeGrafter"/>
</dbReference>
<proteinExistence type="predicted"/>
<evidence type="ECO:0000313" key="10">
    <source>
        <dbReference type="EMBL" id="SFW46146.1"/>
    </source>
</evidence>
<reference evidence="10 11" key="1">
    <citation type="submission" date="2016-11" db="EMBL/GenBank/DDBJ databases">
        <authorList>
            <person name="Jaros S."/>
            <person name="Januszkiewicz K."/>
            <person name="Wedrychowicz H."/>
        </authorList>
    </citation>
    <scope>NUCLEOTIDE SEQUENCE [LARGE SCALE GENOMIC DNA]</scope>
    <source>
        <strain evidence="10 11">CGMCC 1.12145</strain>
    </source>
</reference>
<dbReference type="PROSITE" id="PS51379">
    <property type="entry name" value="4FE4S_FER_2"/>
    <property type="match status" value="1"/>
</dbReference>
<evidence type="ECO:0000256" key="3">
    <source>
        <dbReference type="ARBA" id="ARBA00022723"/>
    </source>
</evidence>